<proteinExistence type="predicted"/>
<evidence type="ECO:0008006" key="4">
    <source>
        <dbReference type="Google" id="ProtNLM"/>
    </source>
</evidence>
<comment type="caution">
    <text evidence="2">The sequence shown here is derived from an EMBL/GenBank/DDBJ whole genome shotgun (WGS) entry which is preliminary data.</text>
</comment>
<evidence type="ECO:0000313" key="2">
    <source>
        <dbReference type="EMBL" id="MCD5311840.1"/>
    </source>
</evidence>
<gene>
    <name evidence="2" type="ORF">LR394_13100</name>
</gene>
<dbReference type="EMBL" id="JAJOMB010000006">
    <property type="protein sequence ID" value="MCD5311840.1"/>
    <property type="molecule type" value="Genomic_DNA"/>
</dbReference>
<organism evidence="2 3">
    <name type="scientific">Kineosporia babensis</name>
    <dbReference type="NCBI Taxonomy" id="499548"/>
    <lineage>
        <taxon>Bacteria</taxon>
        <taxon>Bacillati</taxon>
        <taxon>Actinomycetota</taxon>
        <taxon>Actinomycetes</taxon>
        <taxon>Kineosporiales</taxon>
        <taxon>Kineosporiaceae</taxon>
        <taxon>Kineosporia</taxon>
    </lineage>
</organism>
<evidence type="ECO:0000313" key="3">
    <source>
        <dbReference type="Proteomes" id="UP001138997"/>
    </source>
</evidence>
<accession>A0A9X1NCZ7</accession>
<dbReference type="Gene3D" id="1.20.1270.180">
    <property type="match status" value="1"/>
</dbReference>
<dbReference type="AlphaFoldDB" id="A0A9X1NCZ7"/>
<feature type="chain" id="PRO_5040784005" description="DUF1311 domain-containing protein" evidence="1">
    <location>
        <begin position="24"/>
        <end position="154"/>
    </location>
</feature>
<sequence>MSKLVRRSVSSFVVAGVAFTALAGGAASAQASTSSTVSVAAQSGDGLTYKKIKEPFTTPVGKCDKNGTTQQMTNCVLKKVVATDHTIDVLQRQRFGYAITKKQRQAYLKNDAAWLKSRTKKADQARQGGSLDSLRVAEKMLQISKKRVKTLEGR</sequence>
<dbReference type="Proteomes" id="UP001138997">
    <property type="component" value="Unassembled WGS sequence"/>
</dbReference>
<feature type="signal peptide" evidence="1">
    <location>
        <begin position="1"/>
        <end position="23"/>
    </location>
</feature>
<dbReference type="RefSeq" id="WP_231441453.1">
    <property type="nucleotide sequence ID" value="NZ_JAJOMB010000006.1"/>
</dbReference>
<reference evidence="2" key="1">
    <citation type="submission" date="2021-11" db="EMBL/GenBank/DDBJ databases">
        <title>Streptomyces corallinus and Kineosporia corallina sp. nov., two new coral-derived marine actinobacteria.</title>
        <authorList>
            <person name="Buangrab K."/>
            <person name="Sutthacheep M."/>
            <person name="Yeemin T."/>
            <person name="Harunari E."/>
            <person name="Igarashi Y."/>
            <person name="Sripreechasak P."/>
            <person name="Kanchanasin P."/>
            <person name="Tanasupawat S."/>
            <person name="Phongsopitanun W."/>
        </authorList>
    </citation>
    <scope>NUCLEOTIDE SEQUENCE</scope>
    <source>
        <strain evidence="2">JCM 31032</strain>
    </source>
</reference>
<keyword evidence="3" id="KW-1185">Reference proteome</keyword>
<name>A0A9X1NCZ7_9ACTN</name>
<evidence type="ECO:0000256" key="1">
    <source>
        <dbReference type="SAM" id="SignalP"/>
    </source>
</evidence>
<protein>
    <recommendedName>
        <fullName evidence="4">DUF1311 domain-containing protein</fullName>
    </recommendedName>
</protein>
<keyword evidence="1" id="KW-0732">Signal</keyword>